<dbReference type="PANTHER" id="PTHR45964:SF5">
    <property type="entry name" value="WSCD FAMILY MEMBER CG9164"/>
    <property type="match status" value="1"/>
</dbReference>
<proteinExistence type="predicted"/>
<keyword evidence="1" id="KW-0472">Membrane</keyword>
<name>A0ABY7F7Q9_MYAAR</name>
<keyword evidence="1" id="KW-0812">Transmembrane</keyword>
<sequence length="140" mass="15671">MLKRWKVAGNCAILMFLVMTVLVYMFCLNKGLINYGFKYNQLNTTLTLINNDVAEPSAKSDTPTVAQNITKAEYSSTQCKHRQVKLSERRLPLTGLLSFPGSGNTWTRHLIQQMTGTVNIPVEKGFAAEKRLMTLSKTIG</sequence>
<organism evidence="2 3">
    <name type="scientific">Mya arenaria</name>
    <name type="common">Soft-shell clam</name>
    <dbReference type="NCBI Taxonomy" id="6604"/>
    <lineage>
        <taxon>Eukaryota</taxon>
        <taxon>Metazoa</taxon>
        <taxon>Spiralia</taxon>
        <taxon>Lophotrochozoa</taxon>
        <taxon>Mollusca</taxon>
        <taxon>Bivalvia</taxon>
        <taxon>Autobranchia</taxon>
        <taxon>Heteroconchia</taxon>
        <taxon>Euheterodonta</taxon>
        <taxon>Imparidentia</taxon>
        <taxon>Neoheterodontei</taxon>
        <taxon>Myida</taxon>
        <taxon>Myoidea</taxon>
        <taxon>Myidae</taxon>
        <taxon>Mya</taxon>
    </lineage>
</organism>
<accession>A0ABY7F7Q9</accession>
<feature type="transmembrane region" description="Helical" evidence="1">
    <location>
        <begin position="7"/>
        <end position="26"/>
    </location>
</feature>
<dbReference type="EMBL" id="CP111022">
    <property type="protein sequence ID" value="WAR18232.1"/>
    <property type="molecule type" value="Genomic_DNA"/>
</dbReference>
<evidence type="ECO:0000256" key="1">
    <source>
        <dbReference type="SAM" id="Phobius"/>
    </source>
</evidence>
<gene>
    <name evidence="2" type="ORF">MAR_000070</name>
</gene>
<keyword evidence="1" id="KW-1133">Transmembrane helix</keyword>
<evidence type="ECO:0000313" key="3">
    <source>
        <dbReference type="Proteomes" id="UP001164746"/>
    </source>
</evidence>
<keyword evidence="3" id="KW-1185">Reference proteome</keyword>
<protein>
    <submittedName>
        <fullName evidence="2">Uncharacterized protein</fullName>
    </submittedName>
</protein>
<reference evidence="2" key="1">
    <citation type="submission" date="2022-11" db="EMBL/GenBank/DDBJ databases">
        <title>Centuries of genome instability and evolution in soft-shell clam transmissible cancer (bioRxiv).</title>
        <authorList>
            <person name="Hart S.F.M."/>
            <person name="Yonemitsu M.A."/>
            <person name="Giersch R.M."/>
            <person name="Beal B.F."/>
            <person name="Arriagada G."/>
            <person name="Davis B.W."/>
            <person name="Ostrander E.A."/>
            <person name="Goff S.P."/>
            <person name="Metzger M.J."/>
        </authorList>
    </citation>
    <scope>NUCLEOTIDE SEQUENCE</scope>
    <source>
        <strain evidence="2">MELC-2E11</strain>
        <tissue evidence="2">Siphon/mantle</tissue>
    </source>
</reference>
<dbReference type="PANTHER" id="PTHR45964">
    <property type="entry name" value="WSCD FAMILY MEMBER CG9164"/>
    <property type="match status" value="1"/>
</dbReference>
<dbReference type="InterPro" id="IPR051589">
    <property type="entry name" value="Sialate-O-sulfotransferase"/>
</dbReference>
<dbReference type="Proteomes" id="UP001164746">
    <property type="component" value="Chromosome 11"/>
</dbReference>
<evidence type="ECO:0000313" key="2">
    <source>
        <dbReference type="EMBL" id="WAR18232.1"/>
    </source>
</evidence>